<dbReference type="SMART" id="SM01349">
    <property type="entry name" value="TOG"/>
    <property type="match status" value="1"/>
</dbReference>
<dbReference type="PANTHER" id="PTHR23346:SF7">
    <property type="entry name" value="STALLED RIBOSOME SENSOR GCN1"/>
    <property type="match status" value="1"/>
</dbReference>
<feature type="region of interest" description="Disordered" evidence="3">
    <location>
        <begin position="412"/>
        <end position="448"/>
    </location>
</feature>
<keyword evidence="4" id="KW-0812">Transmembrane</keyword>
<proteinExistence type="predicted"/>
<dbReference type="GO" id="GO:0034198">
    <property type="term" value="P:cellular response to amino acid starvation"/>
    <property type="evidence" value="ECO:0007669"/>
    <property type="project" value="TreeGrafter"/>
</dbReference>
<evidence type="ECO:0000256" key="1">
    <source>
        <dbReference type="ARBA" id="ARBA00022737"/>
    </source>
</evidence>
<dbReference type="Pfam" id="PF24987">
    <property type="entry name" value="HEAT_EF3_N"/>
    <property type="match status" value="2"/>
</dbReference>
<feature type="domain" description="TOG" evidence="5">
    <location>
        <begin position="946"/>
        <end position="1177"/>
    </location>
</feature>
<protein>
    <recommendedName>
        <fullName evidence="5">TOG domain-containing protein</fullName>
    </recommendedName>
</protein>
<sequence>VAQQTGATGVAPKWSGDLFDKTKDLLTVAVTKPVFRLQSVLAWSACGSMAAVDSDGLASRLKKEQLSILKDGVSFLNAVPIIAQLWRALLAGQIQGLTPLTEAAAALGDVTYCPLMPPRPFAEVTPVVRSTIVLLAALHGASPDQGDGSAKGGDRSPSDPSERLGLVAAIETLKEADAEALILLLAQAMAAWLSELAVTSASQRQVSCAALRSTFVDICVAAAAVKGIVRPEAIALLALAAHHPLLGSSRWPVQRHWRWLCSKGPLAGPVKKAGASVWRPLRALLGAAQKLPEGDPTGCRKAAISLAGTFDEAVALSADAQAALGEEVALIVKDCIGALHSAEAAKEKDENVQIFFAPAGRLWVEDGVYVAQVREDKNAVNKKNKFLKGLYEDDDTVVEKAPVEAAGLAKFAPHPRVAKDGKDGKDSKDSKDPKSKGKGKGKPAAAADGGALTAAQFDAAKIEEQTETRSRIRVYVDEASFAMQVLAALARSEGNRQVFEEATTELMPHFVNLLKSPLTVLQARSCLRGLVNLVVPRKCVIRRDLLPDALTVIGKGWLDLSPAAAGTPGDAPVCQVVLDGVNTSSALPGPTLAFVFPIILRALHDSSSRIEEVCTTSLQLLERQLVLGARVPEEMVSQVFDSLSIVLLALPGKRSSTQATMLAACKHLVATDDQLARLADMFFSDEELVRGAVIAALAELPKNAQIEDGSLDANAARAVLRLGALDPKSAETAKATLEALELDADEVLLMELIDFASKKAGLDKPVQELVAKAISEVLSEMEEPDMSLTALDLLTQLFREESGSRITVARCLERIYAANLDGDEQVIKAFRFLLRQGLSLTTGGTAEAVELRDILLLAGISLIEQHGEAHADRLFAEVESFEDSAAGAAAGESARLGVAVFLGALSKNLAPENPKVPEILPRLLQRLLDKTSSESVQNAITKVMPPLMKQNKEQATVTLLQLMETALAPKTDPVTRRGAAMGLGATVKGLSIQAVSQHGILKKIEEAAENKKDASVREGALLCLEGLTLALGRLFDPYVVSSLPLLLQAFSDSQRSVQAASQKAAQAMMSQLSGPGVKQVLKPLLEGIKDKQWRTKLGSIELLAAMTSCLPKQLTACLPTVVPALCEVINDQHAKVKEAARDAINKIGSIISSPELRAIAPELINALTDGAQYEHITKDVLDKLLATSFVHHIDAPSLSLVCPLVQRALKERSAEMKRKGAQIVGSMVLLIKDAKDIQPYLPLLLPQLKVTLVDPIPDVRATAAKAFGTLANGLPEEMLGDVLPWLFNMLRSSESAVERSGAAHGLSEVLMAMGTDRIEMLLPDILANATNKDAAAEVKEGYLGLFVYLPVAMGAAFEPYITEVCTALIGGMADDSSSVRDTAFKAAQVLTKQFGSSHTQLLLSPLEEGVFDVDWRIRHGSVQLMGQLIEQILRAHRIPTQSADLMQVEVLPKEWRCHMLASLYIVRSDENPVVKQACAQVWKAVVQNTPRTLKELLPALMTRLLANLASTSREKQRVAARCVGDLVGKLGERVMPELMPIFMNTLSTGDAHVREGVCIGLAELINATTKTMLTDYLGELVPAIQQAIIDEEDSVRNSASTVVALIHSSVGPRATTDIVTWILAQLQEGEVEDHGHLFLNGLEQLMSKQPGTVLPIVLSQLTTPGEDGWTKFQIQGLASIAMVPDSHIVHRHLSDVLPVMIDLASDEDEDPEVRDAAVSAACKVVDRVEQGGLALLFNELATPMQDDKSGSRRATAAQLFEHFFENTSLDVVPIIPLALPAILPSALADTFPEAIQSSMAALNSIVKKCKKEELAPFLADVRDAVLKLITDPETRKIDPNKLLPGLCDHKGLEPLYPIYQHGLMFGSADARELAAKGLGELVDHTTEAALKPYVVKITGPLIRIVGDRFPGTVKKAIVDTLKSLLIRGGDTLKPFLPQLQTTYVKCLSDPSDAVRQKAAESLGTLVRRSARTEPLINELATGAATNADPLAQRAMCVALGEVLLNVPSPAGEASQEKILDALVPKALEGEGAQRDREVAGWALGMLVRRHLAPEKALEILREQVVPALEDAGRRSGAALVLAGACWCQSPQLQELPGDEIMEVLKELSSKWLPKLLSDSDPDVQQLDCEVDLLGVVVLSVIDGITVLLIIIIWV</sequence>
<evidence type="ECO:0000259" key="5">
    <source>
        <dbReference type="SMART" id="SM01349"/>
    </source>
</evidence>
<feature type="transmembrane region" description="Helical" evidence="4">
    <location>
        <begin position="2132"/>
        <end position="2153"/>
    </location>
</feature>
<dbReference type="Pfam" id="PF13513">
    <property type="entry name" value="HEAT_EZ"/>
    <property type="match status" value="1"/>
</dbReference>
<keyword evidence="4" id="KW-0472">Membrane</keyword>
<reference evidence="6" key="1">
    <citation type="submission" date="2021-02" db="EMBL/GenBank/DDBJ databases">
        <authorList>
            <person name="Dougan E. K."/>
            <person name="Rhodes N."/>
            <person name="Thang M."/>
            <person name="Chan C."/>
        </authorList>
    </citation>
    <scope>NUCLEOTIDE SEQUENCE</scope>
</reference>
<dbReference type="Proteomes" id="UP000626109">
    <property type="component" value="Unassembled WGS sequence"/>
</dbReference>
<dbReference type="InterPro" id="IPR057546">
    <property type="entry name" value="HEAT_GCN1"/>
</dbReference>
<dbReference type="SUPFAM" id="SSF48371">
    <property type="entry name" value="ARM repeat"/>
    <property type="match status" value="3"/>
</dbReference>
<dbReference type="EMBL" id="CAJNNW010032639">
    <property type="protein sequence ID" value="CAE8714424.1"/>
    <property type="molecule type" value="Genomic_DNA"/>
</dbReference>
<dbReference type="Pfam" id="PF23271">
    <property type="entry name" value="HEAT_GCN1"/>
    <property type="match status" value="1"/>
</dbReference>
<feature type="repeat" description="HEAT" evidence="2">
    <location>
        <begin position="1696"/>
        <end position="1734"/>
    </location>
</feature>
<dbReference type="Gene3D" id="1.25.10.10">
    <property type="entry name" value="Leucine-rich Repeat Variant"/>
    <property type="match status" value="5"/>
</dbReference>
<feature type="repeat" description="HEAT" evidence="2">
    <location>
        <begin position="1580"/>
        <end position="1617"/>
    </location>
</feature>
<gene>
    <name evidence="6" type="ORF">PGLA2088_LOCUS37982</name>
</gene>
<dbReference type="InterPro" id="IPR011989">
    <property type="entry name" value="ARM-like"/>
</dbReference>
<accession>A0A813KXG1</accession>
<comment type="caution">
    <text evidence="6">The sequence shown here is derived from an EMBL/GenBank/DDBJ whole genome shotgun (WGS) entry which is preliminary data.</text>
</comment>
<dbReference type="PROSITE" id="PS50077">
    <property type="entry name" value="HEAT_REPEAT"/>
    <property type="match status" value="4"/>
</dbReference>
<dbReference type="Pfam" id="PF24984">
    <property type="entry name" value="HEAT_EF3_GNC1"/>
    <property type="match status" value="1"/>
</dbReference>
<evidence type="ECO:0000256" key="4">
    <source>
        <dbReference type="SAM" id="Phobius"/>
    </source>
</evidence>
<evidence type="ECO:0000313" key="7">
    <source>
        <dbReference type="Proteomes" id="UP000626109"/>
    </source>
</evidence>
<dbReference type="InterPro" id="IPR016024">
    <property type="entry name" value="ARM-type_fold"/>
</dbReference>
<keyword evidence="1" id="KW-0677">Repeat</keyword>
<dbReference type="InterPro" id="IPR034085">
    <property type="entry name" value="TOG"/>
</dbReference>
<feature type="compositionally biased region" description="Basic and acidic residues" evidence="3">
    <location>
        <begin position="417"/>
        <end position="435"/>
    </location>
</feature>
<dbReference type="GO" id="GO:0019887">
    <property type="term" value="F:protein kinase regulator activity"/>
    <property type="evidence" value="ECO:0007669"/>
    <property type="project" value="TreeGrafter"/>
</dbReference>
<evidence type="ECO:0000256" key="3">
    <source>
        <dbReference type="SAM" id="MobiDB-lite"/>
    </source>
</evidence>
<dbReference type="InterPro" id="IPR021133">
    <property type="entry name" value="HEAT_type_2"/>
</dbReference>
<feature type="non-terminal residue" evidence="6">
    <location>
        <position position="1"/>
    </location>
</feature>
<dbReference type="GO" id="GO:0006417">
    <property type="term" value="P:regulation of translation"/>
    <property type="evidence" value="ECO:0007669"/>
    <property type="project" value="TreeGrafter"/>
</dbReference>
<feature type="repeat" description="HEAT" evidence="2">
    <location>
        <begin position="1121"/>
        <end position="1158"/>
    </location>
</feature>
<evidence type="ECO:0000256" key="2">
    <source>
        <dbReference type="PROSITE-ProRule" id="PRU00103"/>
    </source>
</evidence>
<feature type="repeat" description="HEAT" evidence="2">
    <location>
        <begin position="1244"/>
        <end position="1281"/>
    </location>
</feature>
<dbReference type="PANTHER" id="PTHR23346">
    <property type="entry name" value="TRANSLATIONAL ACTIVATOR GCN1-RELATED"/>
    <property type="match status" value="1"/>
</dbReference>
<organism evidence="6 7">
    <name type="scientific">Polarella glacialis</name>
    <name type="common">Dinoflagellate</name>
    <dbReference type="NCBI Taxonomy" id="89957"/>
    <lineage>
        <taxon>Eukaryota</taxon>
        <taxon>Sar</taxon>
        <taxon>Alveolata</taxon>
        <taxon>Dinophyceae</taxon>
        <taxon>Suessiales</taxon>
        <taxon>Suessiaceae</taxon>
        <taxon>Polarella</taxon>
    </lineage>
</organism>
<keyword evidence="4" id="KW-1133">Transmembrane helix</keyword>
<name>A0A813KXG1_POLGL</name>
<evidence type="ECO:0000313" key="6">
    <source>
        <dbReference type="EMBL" id="CAE8714424.1"/>
    </source>
</evidence>
<dbReference type="GO" id="GO:0005829">
    <property type="term" value="C:cytosol"/>
    <property type="evidence" value="ECO:0007669"/>
    <property type="project" value="TreeGrafter"/>
</dbReference>